<dbReference type="Proteomes" id="UP000436138">
    <property type="component" value="Chromosome"/>
</dbReference>
<accession>A0A6I6NGA5</accession>
<feature type="region of interest" description="Disordered" evidence="1">
    <location>
        <begin position="25"/>
        <end position="63"/>
    </location>
</feature>
<gene>
    <name evidence="2" type="ORF">GQF42_30225</name>
</gene>
<dbReference type="EMBL" id="CP047020">
    <property type="protein sequence ID" value="QHA07007.1"/>
    <property type="molecule type" value="Genomic_DNA"/>
</dbReference>
<dbReference type="AlphaFoldDB" id="A0A6I6NGA5"/>
<evidence type="ECO:0000256" key="1">
    <source>
        <dbReference type="SAM" id="MobiDB-lite"/>
    </source>
</evidence>
<sequence>MLEIEYHKARAAQLIREAEQERLARSVTRARRTARDPQPAGHDGMGAESHTDRPHRHRLPRAA</sequence>
<keyword evidence="3" id="KW-1185">Reference proteome</keyword>
<dbReference type="KEGG" id="sbro:GQF42_30225"/>
<protein>
    <submittedName>
        <fullName evidence="2">Uncharacterized protein</fullName>
    </submittedName>
</protein>
<evidence type="ECO:0000313" key="2">
    <source>
        <dbReference type="EMBL" id="QHA07007.1"/>
    </source>
</evidence>
<reference evidence="2 3" key="1">
    <citation type="submission" date="2019-12" db="EMBL/GenBank/DDBJ databases">
        <title>Streptomyces sp. strain T44 isolated from rhizosphere soil of Broussonetia papyrifera.</title>
        <authorList>
            <person name="Mo P."/>
        </authorList>
    </citation>
    <scope>NUCLEOTIDE SEQUENCE [LARGE SCALE GENOMIC DNA]</scope>
    <source>
        <strain evidence="2 3">T44</strain>
    </source>
</reference>
<dbReference type="RefSeq" id="WP_158925095.1">
    <property type="nucleotide sequence ID" value="NZ_CP047020.1"/>
</dbReference>
<proteinExistence type="predicted"/>
<feature type="compositionally biased region" description="Basic residues" evidence="1">
    <location>
        <begin position="53"/>
        <end position="63"/>
    </location>
</feature>
<name>A0A6I6NGA5_9ACTN</name>
<organism evidence="2 3">
    <name type="scientific">Streptomyces broussonetiae</name>
    <dbReference type="NCBI Taxonomy" id="2686304"/>
    <lineage>
        <taxon>Bacteria</taxon>
        <taxon>Bacillati</taxon>
        <taxon>Actinomycetota</taxon>
        <taxon>Actinomycetes</taxon>
        <taxon>Kitasatosporales</taxon>
        <taxon>Streptomycetaceae</taxon>
        <taxon>Streptomyces</taxon>
    </lineage>
</organism>
<evidence type="ECO:0000313" key="3">
    <source>
        <dbReference type="Proteomes" id="UP000436138"/>
    </source>
</evidence>